<protein>
    <submittedName>
        <fullName evidence="2">Uncharacterized protein</fullName>
    </submittedName>
</protein>
<keyword evidence="1" id="KW-0812">Transmembrane</keyword>
<accession>A0AAD6XA67</accession>
<evidence type="ECO:0000313" key="3">
    <source>
        <dbReference type="Proteomes" id="UP001218188"/>
    </source>
</evidence>
<dbReference type="AlphaFoldDB" id="A0AAD6XA67"/>
<name>A0AAD6XA67_9AGAR</name>
<dbReference type="Proteomes" id="UP001218188">
    <property type="component" value="Unassembled WGS sequence"/>
</dbReference>
<proteinExistence type="predicted"/>
<organism evidence="2 3">
    <name type="scientific">Mycena alexandri</name>
    <dbReference type="NCBI Taxonomy" id="1745969"/>
    <lineage>
        <taxon>Eukaryota</taxon>
        <taxon>Fungi</taxon>
        <taxon>Dikarya</taxon>
        <taxon>Basidiomycota</taxon>
        <taxon>Agaricomycotina</taxon>
        <taxon>Agaricomycetes</taxon>
        <taxon>Agaricomycetidae</taxon>
        <taxon>Agaricales</taxon>
        <taxon>Marasmiineae</taxon>
        <taxon>Mycenaceae</taxon>
        <taxon>Mycena</taxon>
    </lineage>
</organism>
<evidence type="ECO:0000256" key="1">
    <source>
        <dbReference type="SAM" id="Phobius"/>
    </source>
</evidence>
<gene>
    <name evidence="2" type="ORF">C8F04DRAFT_1069837</name>
</gene>
<evidence type="ECO:0000313" key="2">
    <source>
        <dbReference type="EMBL" id="KAJ7044873.1"/>
    </source>
</evidence>
<dbReference type="EMBL" id="JARJCM010000006">
    <property type="protein sequence ID" value="KAJ7044873.1"/>
    <property type="molecule type" value="Genomic_DNA"/>
</dbReference>
<sequence length="96" mass="10944">MQYLWAIYPYLSLPLLALFLVVLPKHTNECLRTYIPSLRFMLRDTTTIFLAHSFMHDQPTASEVYSGDGIMAGGFVFRLPYIQGSVRFSPADTSHV</sequence>
<reference evidence="2" key="1">
    <citation type="submission" date="2023-03" db="EMBL/GenBank/DDBJ databases">
        <title>Massive genome expansion in bonnet fungi (Mycena s.s.) driven by repeated elements and novel gene families across ecological guilds.</title>
        <authorList>
            <consortium name="Lawrence Berkeley National Laboratory"/>
            <person name="Harder C.B."/>
            <person name="Miyauchi S."/>
            <person name="Viragh M."/>
            <person name="Kuo A."/>
            <person name="Thoen E."/>
            <person name="Andreopoulos B."/>
            <person name="Lu D."/>
            <person name="Skrede I."/>
            <person name="Drula E."/>
            <person name="Henrissat B."/>
            <person name="Morin E."/>
            <person name="Kohler A."/>
            <person name="Barry K."/>
            <person name="LaButti K."/>
            <person name="Morin E."/>
            <person name="Salamov A."/>
            <person name="Lipzen A."/>
            <person name="Mereny Z."/>
            <person name="Hegedus B."/>
            <person name="Baldrian P."/>
            <person name="Stursova M."/>
            <person name="Weitz H."/>
            <person name="Taylor A."/>
            <person name="Grigoriev I.V."/>
            <person name="Nagy L.G."/>
            <person name="Martin F."/>
            <person name="Kauserud H."/>
        </authorList>
    </citation>
    <scope>NUCLEOTIDE SEQUENCE</scope>
    <source>
        <strain evidence="2">CBHHK200</strain>
    </source>
</reference>
<keyword evidence="3" id="KW-1185">Reference proteome</keyword>
<keyword evidence="1" id="KW-0472">Membrane</keyword>
<keyword evidence="1" id="KW-1133">Transmembrane helix</keyword>
<comment type="caution">
    <text evidence="2">The sequence shown here is derived from an EMBL/GenBank/DDBJ whole genome shotgun (WGS) entry which is preliminary data.</text>
</comment>
<feature type="transmembrane region" description="Helical" evidence="1">
    <location>
        <begin position="6"/>
        <end position="23"/>
    </location>
</feature>